<evidence type="ECO:0000313" key="1">
    <source>
        <dbReference type="EMBL" id="EXC20862.1"/>
    </source>
</evidence>
<protein>
    <submittedName>
        <fullName evidence="1">Uncharacterized protein</fullName>
    </submittedName>
</protein>
<gene>
    <name evidence="1" type="ORF">L484_012937</name>
</gene>
<accession>W9SBX2</accession>
<name>W9SBX2_9ROSA</name>
<organism evidence="1 2">
    <name type="scientific">Morus notabilis</name>
    <dbReference type="NCBI Taxonomy" id="981085"/>
    <lineage>
        <taxon>Eukaryota</taxon>
        <taxon>Viridiplantae</taxon>
        <taxon>Streptophyta</taxon>
        <taxon>Embryophyta</taxon>
        <taxon>Tracheophyta</taxon>
        <taxon>Spermatophyta</taxon>
        <taxon>Magnoliopsida</taxon>
        <taxon>eudicotyledons</taxon>
        <taxon>Gunneridae</taxon>
        <taxon>Pentapetalae</taxon>
        <taxon>rosids</taxon>
        <taxon>fabids</taxon>
        <taxon>Rosales</taxon>
        <taxon>Moraceae</taxon>
        <taxon>Moreae</taxon>
        <taxon>Morus</taxon>
    </lineage>
</organism>
<sequence>MKGELREEGGVHSSVGICSRRRRVAGSISGTLLTTIYRQISLSSYNPPTNVLYFVFLYI</sequence>
<keyword evidence="2" id="KW-1185">Reference proteome</keyword>
<proteinExistence type="predicted"/>
<dbReference type="EMBL" id="KE345922">
    <property type="protein sequence ID" value="EXC20862.1"/>
    <property type="molecule type" value="Genomic_DNA"/>
</dbReference>
<dbReference type="Proteomes" id="UP000030645">
    <property type="component" value="Unassembled WGS sequence"/>
</dbReference>
<dbReference type="AlphaFoldDB" id="W9SBX2"/>
<evidence type="ECO:0000313" key="2">
    <source>
        <dbReference type="Proteomes" id="UP000030645"/>
    </source>
</evidence>
<reference evidence="2" key="1">
    <citation type="submission" date="2013-01" db="EMBL/GenBank/DDBJ databases">
        <title>Draft Genome Sequence of a Mulberry Tree, Morus notabilis C.K. Schneid.</title>
        <authorList>
            <person name="He N."/>
            <person name="Zhao S."/>
        </authorList>
    </citation>
    <scope>NUCLEOTIDE SEQUENCE</scope>
</reference>